<gene>
    <name evidence="1" type="ORF">GCM10007901_45300</name>
</gene>
<dbReference type="PANTHER" id="PTHR21621:SF0">
    <property type="entry name" value="BETA-CITRYLGLUTAMATE SYNTHASE B-RELATED"/>
    <property type="match status" value="1"/>
</dbReference>
<name>A0ABQ5XWY7_9GAMM</name>
<protein>
    <recommendedName>
        <fullName evidence="3">ATP-grasp domain-containing protein</fullName>
    </recommendedName>
</protein>
<dbReference type="Proteomes" id="UP001156670">
    <property type="component" value="Unassembled WGS sequence"/>
</dbReference>
<evidence type="ECO:0000313" key="1">
    <source>
        <dbReference type="EMBL" id="GLQ95574.1"/>
    </source>
</evidence>
<evidence type="ECO:0008006" key="3">
    <source>
        <dbReference type="Google" id="ProtNLM"/>
    </source>
</evidence>
<comment type="caution">
    <text evidence="1">The sequence shown here is derived from an EMBL/GenBank/DDBJ whole genome shotgun (WGS) entry which is preliminary data.</text>
</comment>
<keyword evidence="2" id="KW-1185">Reference proteome</keyword>
<dbReference type="Gene3D" id="3.30.470.20">
    <property type="entry name" value="ATP-grasp fold, B domain"/>
    <property type="match status" value="1"/>
</dbReference>
<proteinExistence type="predicted"/>
<sequence length="364" mass="41232">MNAFVLIFSLDYDPHASAVAWALRRNGVPYRLNPSFRVDATTRLSIHVDDAEDHVSIDHIDSTQIRSIWYRRPRLPEAGPCLEADRSFIEGQWKYFQKSVFDAADDLLNTLWVNRPRAADYAESKLLQLQAARAAGLLIPDTIFGNRATDVAKLIDRWGRVVFKTFYPQSWDNSSKGITYQMSAVMLDAATDLPEQAIAMSPGIYQRYIEKSYDVRVTIIGCHIFAIQMRKASGSAYFDWRPHSHDQDMQIELFDVSASLEAKLRNVMQRLGIVFGCIDLVVDPEGEVYFLEVNQAGQFLFVEELMPELQILRAMTAMLSAGSTDYGINGSVDVKLKDYFESDEYHGLGSVRRDIGHQVAKEAL</sequence>
<dbReference type="PANTHER" id="PTHR21621">
    <property type="entry name" value="RIBOSOMAL PROTEIN S6 MODIFICATION PROTEIN"/>
    <property type="match status" value="1"/>
</dbReference>
<dbReference type="SUPFAM" id="SSF56059">
    <property type="entry name" value="Glutathione synthetase ATP-binding domain-like"/>
    <property type="match status" value="1"/>
</dbReference>
<organism evidence="1 2">
    <name type="scientific">Dyella acidisoli</name>
    <dbReference type="NCBI Taxonomy" id="1867834"/>
    <lineage>
        <taxon>Bacteria</taxon>
        <taxon>Pseudomonadati</taxon>
        <taxon>Pseudomonadota</taxon>
        <taxon>Gammaproteobacteria</taxon>
        <taxon>Lysobacterales</taxon>
        <taxon>Rhodanobacteraceae</taxon>
        <taxon>Dyella</taxon>
    </lineage>
</organism>
<dbReference type="EMBL" id="BSOB01000064">
    <property type="protein sequence ID" value="GLQ95574.1"/>
    <property type="molecule type" value="Genomic_DNA"/>
</dbReference>
<accession>A0ABQ5XWY7</accession>
<evidence type="ECO:0000313" key="2">
    <source>
        <dbReference type="Proteomes" id="UP001156670"/>
    </source>
</evidence>
<dbReference type="RefSeq" id="WP_284323255.1">
    <property type="nucleotide sequence ID" value="NZ_BSOB01000064.1"/>
</dbReference>
<reference evidence="2" key="1">
    <citation type="journal article" date="2019" name="Int. J. Syst. Evol. Microbiol.">
        <title>The Global Catalogue of Microorganisms (GCM) 10K type strain sequencing project: providing services to taxonomists for standard genome sequencing and annotation.</title>
        <authorList>
            <consortium name="The Broad Institute Genomics Platform"/>
            <consortium name="The Broad Institute Genome Sequencing Center for Infectious Disease"/>
            <person name="Wu L."/>
            <person name="Ma J."/>
        </authorList>
    </citation>
    <scope>NUCLEOTIDE SEQUENCE [LARGE SCALE GENOMIC DNA]</scope>
    <source>
        <strain evidence="2">NBRC 111980</strain>
    </source>
</reference>